<proteinExistence type="inferred from homology"/>
<evidence type="ECO:0000256" key="2">
    <source>
        <dbReference type="ARBA" id="ARBA00004685"/>
    </source>
</evidence>
<keyword evidence="8 10" id="KW-0503">Monooxygenase</keyword>
<comment type="pathway">
    <text evidence="2">Mycotoxin biosynthesis.</text>
</comment>
<dbReference type="InterPro" id="IPR036396">
    <property type="entry name" value="Cyt_P450_sf"/>
</dbReference>
<dbReference type="InterPro" id="IPR017972">
    <property type="entry name" value="Cyt_P450_CS"/>
</dbReference>
<dbReference type="Pfam" id="PF00067">
    <property type="entry name" value="p450"/>
    <property type="match status" value="1"/>
</dbReference>
<dbReference type="Proteomes" id="UP000813444">
    <property type="component" value="Unassembled WGS sequence"/>
</dbReference>
<dbReference type="OrthoDB" id="1844152at2759"/>
<evidence type="ECO:0000256" key="5">
    <source>
        <dbReference type="ARBA" id="ARBA00022723"/>
    </source>
</evidence>
<name>A0A8K0WQP1_9HYPO</name>
<feature type="binding site" description="axial binding residue" evidence="9">
    <location>
        <position position="459"/>
    </location>
    <ligand>
        <name>heme</name>
        <dbReference type="ChEBI" id="CHEBI:30413"/>
    </ligand>
    <ligandPart>
        <name>Fe</name>
        <dbReference type="ChEBI" id="CHEBI:18248"/>
    </ligandPart>
</feature>
<dbReference type="GO" id="GO:0016705">
    <property type="term" value="F:oxidoreductase activity, acting on paired donors, with incorporation or reduction of molecular oxygen"/>
    <property type="evidence" value="ECO:0007669"/>
    <property type="project" value="InterPro"/>
</dbReference>
<reference evidence="11" key="1">
    <citation type="journal article" date="2021" name="Nat. Commun.">
        <title>Genetic determinants of endophytism in the Arabidopsis root mycobiome.</title>
        <authorList>
            <person name="Mesny F."/>
            <person name="Miyauchi S."/>
            <person name="Thiergart T."/>
            <person name="Pickel B."/>
            <person name="Atanasova L."/>
            <person name="Karlsson M."/>
            <person name="Huettel B."/>
            <person name="Barry K.W."/>
            <person name="Haridas S."/>
            <person name="Chen C."/>
            <person name="Bauer D."/>
            <person name="Andreopoulos W."/>
            <person name="Pangilinan J."/>
            <person name="LaButti K."/>
            <person name="Riley R."/>
            <person name="Lipzen A."/>
            <person name="Clum A."/>
            <person name="Drula E."/>
            <person name="Henrissat B."/>
            <person name="Kohler A."/>
            <person name="Grigoriev I.V."/>
            <person name="Martin F.M."/>
            <person name="Hacquard S."/>
        </authorList>
    </citation>
    <scope>NUCLEOTIDE SEQUENCE</scope>
    <source>
        <strain evidence="11">MPI-CAGE-CH-0235</strain>
    </source>
</reference>
<comment type="cofactor">
    <cofactor evidence="1 9">
        <name>heme</name>
        <dbReference type="ChEBI" id="CHEBI:30413"/>
    </cofactor>
</comment>
<dbReference type="Gene3D" id="1.10.630.10">
    <property type="entry name" value="Cytochrome P450"/>
    <property type="match status" value="1"/>
</dbReference>
<dbReference type="SUPFAM" id="SSF48264">
    <property type="entry name" value="Cytochrome P450"/>
    <property type="match status" value="1"/>
</dbReference>
<keyword evidence="5 9" id="KW-0479">Metal-binding</keyword>
<evidence type="ECO:0000256" key="8">
    <source>
        <dbReference type="ARBA" id="ARBA00023033"/>
    </source>
</evidence>
<sequence>MATRALERLFPRDVGVTTGWIGATLLATGYLLFRHLLPTAKSPFPLVGEGVGSTNERRKYYVDNALQLFREGLNKFKDSPWRVTTADGEILVLPLRYAEELRRMPEEIVSVNAANEQTFEGKHVGISPDNPLMVHVVKGDLTQNLPRLTQRLSVAVKDAIDDNIGPCDDWKQVNIYQSLLRIVAVVSGNIFLGPELSKREDYLHSSIHFTTDLFIAISALKRWPTYLRSLAKFWVPQLKTVDEHRRRVRDFLVPVIRERRKIQERGGEEPDDMLTWLLNRSKQFELATDEELAETLLVLGMAAIHTTTMAATHIIFDLIGYCPEVIPELRKEILSVMDTHEGGLTTNALYQMKLLDSVMRESQRMNPSNIIRMQRVVLKSFRFSDGTEIPAGASLAVPSLPILHSEEFYPSPGVFEPHRFKRLRENQVNDPIGYNSRELYQFISVTKENMGFGFGKHACPGRFFAANEIKLVCAHILLGYDLALPDDTIGRYGNIVRGGNIVPDRTKTVLMRKRDFY</sequence>
<dbReference type="PRINTS" id="PR00465">
    <property type="entry name" value="EP450IV"/>
</dbReference>
<dbReference type="GO" id="GO:0004497">
    <property type="term" value="F:monooxygenase activity"/>
    <property type="evidence" value="ECO:0007669"/>
    <property type="project" value="UniProtKB-KW"/>
</dbReference>
<comment type="caution">
    <text evidence="11">The sequence shown here is derived from an EMBL/GenBank/DDBJ whole genome shotgun (WGS) entry which is preliminary data.</text>
</comment>
<keyword evidence="4 9" id="KW-0349">Heme</keyword>
<evidence type="ECO:0000256" key="1">
    <source>
        <dbReference type="ARBA" id="ARBA00001971"/>
    </source>
</evidence>
<dbReference type="PANTHER" id="PTHR46206:SF7">
    <property type="entry name" value="P450, PUTATIVE (EUROFUNG)-RELATED"/>
    <property type="match status" value="1"/>
</dbReference>
<evidence type="ECO:0000256" key="4">
    <source>
        <dbReference type="ARBA" id="ARBA00022617"/>
    </source>
</evidence>
<evidence type="ECO:0000256" key="10">
    <source>
        <dbReference type="RuleBase" id="RU000461"/>
    </source>
</evidence>
<organism evidence="11 12">
    <name type="scientific">Stachybotrys elegans</name>
    <dbReference type="NCBI Taxonomy" id="80388"/>
    <lineage>
        <taxon>Eukaryota</taxon>
        <taxon>Fungi</taxon>
        <taxon>Dikarya</taxon>
        <taxon>Ascomycota</taxon>
        <taxon>Pezizomycotina</taxon>
        <taxon>Sordariomycetes</taxon>
        <taxon>Hypocreomycetidae</taxon>
        <taxon>Hypocreales</taxon>
        <taxon>Stachybotryaceae</taxon>
        <taxon>Stachybotrys</taxon>
    </lineage>
</organism>
<keyword evidence="7 9" id="KW-0408">Iron</keyword>
<dbReference type="GO" id="GO:0020037">
    <property type="term" value="F:heme binding"/>
    <property type="evidence" value="ECO:0007669"/>
    <property type="project" value="InterPro"/>
</dbReference>
<dbReference type="AlphaFoldDB" id="A0A8K0WQP1"/>
<evidence type="ECO:0000313" key="12">
    <source>
        <dbReference type="Proteomes" id="UP000813444"/>
    </source>
</evidence>
<keyword evidence="6 10" id="KW-0560">Oxidoreductase</keyword>
<evidence type="ECO:0000256" key="7">
    <source>
        <dbReference type="ARBA" id="ARBA00023004"/>
    </source>
</evidence>
<dbReference type="GO" id="GO:0005506">
    <property type="term" value="F:iron ion binding"/>
    <property type="evidence" value="ECO:0007669"/>
    <property type="project" value="InterPro"/>
</dbReference>
<dbReference type="PANTHER" id="PTHR46206">
    <property type="entry name" value="CYTOCHROME P450"/>
    <property type="match status" value="1"/>
</dbReference>
<evidence type="ECO:0000256" key="6">
    <source>
        <dbReference type="ARBA" id="ARBA00023002"/>
    </source>
</evidence>
<accession>A0A8K0WQP1</accession>
<comment type="similarity">
    <text evidence="3 10">Belongs to the cytochrome P450 family.</text>
</comment>
<dbReference type="EMBL" id="JAGPNK010000009">
    <property type="protein sequence ID" value="KAH7313937.1"/>
    <property type="molecule type" value="Genomic_DNA"/>
</dbReference>
<keyword evidence="12" id="KW-1185">Reference proteome</keyword>
<dbReference type="PROSITE" id="PS00086">
    <property type="entry name" value="CYTOCHROME_P450"/>
    <property type="match status" value="1"/>
</dbReference>
<dbReference type="InterPro" id="IPR001128">
    <property type="entry name" value="Cyt_P450"/>
</dbReference>
<protein>
    <submittedName>
        <fullName evidence="11">Cytochrome P450</fullName>
    </submittedName>
</protein>
<dbReference type="InterPro" id="IPR002403">
    <property type="entry name" value="Cyt_P450_E_grp-IV"/>
</dbReference>
<evidence type="ECO:0000256" key="9">
    <source>
        <dbReference type="PIRSR" id="PIRSR602403-1"/>
    </source>
</evidence>
<evidence type="ECO:0000256" key="3">
    <source>
        <dbReference type="ARBA" id="ARBA00010617"/>
    </source>
</evidence>
<gene>
    <name evidence="11" type="ORF">B0I35DRAFT_436131</name>
</gene>
<evidence type="ECO:0000313" key="11">
    <source>
        <dbReference type="EMBL" id="KAH7313937.1"/>
    </source>
</evidence>
<dbReference type="CDD" id="cd11041">
    <property type="entry name" value="CYP503A1-like"/>
    <property type="match status" value="1"/>
</dbReference>